<keyword evidence="2 12" id="KW-0813">Transport</keyword>
<keyword evidence="9 13" id="KW-0798">TonB box</keyword>
<dbReference type="Gene3D" id="2.40.170.20">
    <property type="entry name" value="TonB-dependent receptor, beta-barrel domain"/>
    <property type="match status" value="1"/>
</dbReference>
<evidence type="ECO:0000259" key="16">
    <source>
        <dbReference type="Pfam" id="PF07715"/>
    </source>
</evidence>
<dbReference type="OrthoDB" id="9761152at2"/>
<feature type="domain" description="TonB-dependent receptor plug" evidence="16">
    <location>
        <begin position="118"/>
        <end position="224"/>
    </location>
</feature>
<comment type="subcellular location">
    <subcellularLocation>
        <location evidence="1 12">Cell outer membrane</location>
        <topology evidence="1 12">Multi-pass membrane protein</topology>
    </subcellularLocation>
</comment>
<evidence type="ECO:0000256" key="13">
    <source>
        <dbReference type="RuleBase" id="RU003357"/>
    </source>
</evidence>
<evidence type="ECO:0000313" key="17">
    <source>
        <dbReference type="EMBL" id="SFC64792.1"/>
    </source>
</evidence>
<evidence type="ECO:0000256" key="12">
    <source>
        <dbReference type="PROSITE-ProRule" id="PRU01360"/>
    </source>
</evidence>
<evidence type="ECO:0000256" key="6">
    <source>
        <dbReference type="ARBA" id="ARBA00022729"/>
    </source>
</evidence>
<keyword evidence="3 12" id="KW-1134">Transmembrane beta strand</keyword>
<protein>
    <submittedName>
        <fullName evidence="17">Iron complex outermembrane recepter protein</fullName>
    </submittedName>
</protein>
<evidence type="ECO:0000256" key="11">
    <source>
        <dbReference type="ARBA" id="ARBA00023237"/>
    </source>
</evidence>
<dbReference type="InterPro" id="IPR037066">
    <property type="entry name" value="Plug_dom_sf"/>
</dbReference>
<evidence type="ECO:0000256" key="3">
    <source>
        <dbReference type="ARBA" id="ARBA00022452"/>
    </source>
</evidence>
<dbReference type="SUPFAM" id="SSF56935">
    <property type="entry name" value="Porins"/>
    <property type="match status" value="1"/>
</dbReference>
<dbReference type="InterPro" id="IPR036942">
    <property type="entry name" value="Beta-barrel_TonB_sf"/>
</dbReference>
<dbReference type="InterPro" id="IPR039426">
    <property type="entry name" value="TonB-dep_rcpt-like"/>
</dbReference>
<keyword evidence="10 12" id="KW-0472">Membrane</keyword>
<dbReference type="SUPFAM" id="SSF49464">
    <property type="entry name" value="Carboxypeptidase regulatory domain-like"/>
    <property type="match status" value="1"/>
</dbReference>
<evidence type="ECO:0000256" key="9">
    <source>
        <dbReference type="ARBA" id="ARBA00023077"/>
    </source>
</evidence>
<dbReference type="InterPro" id="IPR008969">
    <property type="entry name" value="CarboxyPept-like_regulatory"/>
</dbReference>
<keyword evidence="11 12" id="KW-0998">Cell outer membrane</keyword>
<gene>
    <name evidence="17" type="ORF">SAMN05421780_107224</name>
</gene>
<evidence type="ECO:0000256" key="8">
    <source>
        <dbReference type="ARBA" id="ARBA00023065"/>
    </source>
</evidence>
<organism evidence="17 18">
    <name type="scientific">Flexibacter flexilis DSM 6793</name>
    <dbReference type="NCBI Taxonomy" id="927664"/>
    <lineage>
        <taxon>Bacteria</taxon>
        <taxon>Pseudomonadati</taxon>
        <taxon>Bacteroidota</taxon>
        <taxon>Cytophagia</taxon>
        <taxon>Cytophagales</taxon>
        <taxon>Flexibacteraceae</taxon>
        <taxon>Flexibacter</taxon>
    </lineage>
</organism>
<dbReference type="Gene3D" id="2.60.40.1120">
    <property type="entry name" value="Carboxypeptidase-like, regulatory domain"/>
    <property type="match status" value="1"/>
</dbReference>
<sequence>MKKTLLTLTFVSVLSLCVMAQQSISGRVLDASTQQPVAGANVSLLHSPQATVSDADGKFILSGLKAKDYVLQISFVGYETSRKTFTISDKDLDLSVSLQAGQQLNEAVIVSATRANSKSAVAYTNLSEKDIKAQNLGQDLPYLANFTPSVVVTSDAGAGVGYTGIRIRGNDIARTNITLNGIPVNEAESHVAYFVDLPDLASSVDNIQIQRGLGTSTNGAGAFGSSMNIQTTTLQRDAYAEANNTYGSFNTWKHTARFGTGLLNNRWAFDARLSKVTSDGYMDRANSDLKSFYTSGAYYGNKSLLKFVVMSGKETTYQAWNGVPESRVKGDKAAMQAYIDRNGLSAEDADNLLNSGRTYNSFTYKNQTDNYQQDYYQLHYSKELSPVWNLNLSAHYTKGGGYYEELKPNQSFSKYGLDNVTIGDSTITSTDLIRRRWLQTDYYGLTYSSAYQHGAWNFVLGGGAYGYKGHHFGEVVWAKYASNSSMEHRYYENRARKHDINTYFKTYFAANSNVDLFLDLQHRNVYYSFLGYNRDLESVQQSVSYNFFNPKVGFTYRLNPNNSVYAFGGIGNKEPNRDDLINSTPTSRPKAENLQNIEAGYRFADKKLSFSANYFLMNYKNQLVLTGKINDVGEYTRTNIAKSYRTGIEAEAAWNITDQLRWSVNVTLSQNRVIDFNEYVDNYDSGEQQQTVHSKADIAFSPRLLGGSVLSYSPLKNLTLNWQSKYVGKQYLDNTQNEARKMDAYWVNDLRINYIVKTSLLNEIAVTGLVSNIFDVKYVSNGYTYSYIYDDVRTDENFYFPQAGINFMLGVNVKF</sequence>
<dbReference type="Pfam" id="PF13715">
    <property type="entry name" value="CarbopepD_reg_2"/>
    <property type="match status" value="1"/>
</dbReference>
<dbReference type="GO" id="GO:0015344">
    <property type="term" value="F:siderophore uptake transmembrane transporter activity"/>
    <property type="evidence" value="ECO:0007669"/>
    <property type="project" value="TreeGrafter"/>
</dbReference>
<feature type="signal peptide" evidence="14">
    <location>
        <begin position="1"/>
        <end position="20"/>
    </location>
</feature>
<evidence type="ECO:0000256" key="2">
    <source>
        <dbReference type="ARBA" id="ARBA00022448"/>
    </source>
</evidence>
<dbReference type="GO" id="GO:0009279">
    <property type="term" value="C:cell outer membrane"/>
    <property type="evidence" value="ECO:0007669"/>
    <property type="project" value="UniProtKB-SubCell"/>
</dbReference>
<dbReference type="Proteomes" id="UP000199514">
    <property type="component" value="Unassembled WGS sequence"/>
</dbReference>
<keyword evidence="4" id="KW-0410">Iron transport</keyword>
<evidence type="ECO:0000256" key="7">
    <source>
        <dbReference type="ARBA" id="ARBA00023004"/>
    </source>
</evidence>
<dbReference type="AlphaFoldDB" id="A0A1I1KWW3"/>
<accession>A0A1I1KWW3</accession>
<feature type="chain" id="PRO_5011795736" evidence="14">
    <location>
        <begin position="21"/>
        <end position="815"/>
    </location>
</feature>
<evidence type="ECO:0000259" key="15">
    <source>
        <dbReference type="Pfam" id="PF00593"/>
    </source>
</evidence>
<keyword evidence="7" id="KW-0408">Iron</keyword>
<keyword evidence="6 14" id="KW-0732">Signal</keyword>
<evidence type="ECO:0000256" key="4">
    <source>
        <dbReference type="ARBA" id="ARBA00022496"/>
    </source>
</evidence>
<dbReference type="PROSITE" id="PS52016">
    <property type="entry name" value="TONB_DEPENDENT_REC_3"/>
    <property type="match status" value="1"/>
</dbReference>
<keyword evidence="5 12" id="KW-0812">Transmembrane</keyword>
<dbReference type="STRING" id="927664.SAMN05421780_107224"/>
<evidence type="ECO:0000256" key="1">
    <source>
        <dbReference type="ARBA" id="ARBA00004571"/>
    </source>
</evidence>
<evidence type="ECO:0000256" key="10">
    <source>
        <dbReference type="ARBA" id="ARBA00023136"/>
    </source>
</evidence>
<evidence type="ECO:0000256" key="14">
    <source>
        <dbReference type="SAM" id="SignalP"/>
    </source>
</evidence>
<dbReference type="PANTHER" id="PTHR32552:SF68">
    <property type="entry name" value="FERRICHROME OUTER MEMBRANE TRANSPORTER_PHAGE RECEPTOR"/>
    <property type="match status" value="1"/>
</dbReference>
<dbReference type="Pfam" id="PF00593">
    <property type="entry name" value="TonB_dep_Rec_b-barrel"/>
    <property type="match status" value="1"/>
</dbReference>
<evidence type="ECO:0000256" key="5">
    <source>
        <dbReference type="ARBA" id="ARBA00022692"/>
    </source>
</evidence>
<comment type="similarity">
    <text evidence="12 13">Belongs to the TonB-dependent receptor family.</text>
</comment>
<keyword evidence="8" id="KW-0406">Ion transport</keyword>
<reference evidence="17 18" key="1">
    <citation type="submission" date="2016-10" db="EMBL/GenBank/DDBJ databases">
        <authorList>
            <person name="de Groot N.N."/>
        </authorList>
    </citation>
    <scope>NUCLEOTIDE SEQUENCE [LARGE SCALE GENOMIC DNA]</scope>
    <source>
        <strain evidence="17 18">DSM 6793</strain>
    </source>
</reference>
<proteinExistence type="inferred from homology"/>
<evidence type="ECO:0000313" key="18">
    <source>
        <dbReference type="Proteomes" id="UP000199514"/>
    </source>
</evidence>
<dbReference type="Pfam" id="PF07715">
    <property type="entry name" value="Plug"/>
    <property type="match status" value="1"/>
</dbReference>
<name>A0A1I1KWW3_9BACT</name>
<dbReference type="InterPro" id="IPR012910">
    <property type="entry name" value="Plug_dom"/>
</dbReference>
<dbReference type="EMBL" id="FOLE01000007">
    <property type="protein sequence ID" value="SFC64792.1"/>
    <property type="molecule type" value="Genomic_DNA"/>
</dbReference>
<dbReference type="PANTHER" id="PTHR32552">
    <property type="entry name" value="FERRICHROME IRON RECEPTOR-RELATED"/>
    <property type="match status" value="1"/>
</dbReference>
<feature type="domain" description="TonB-dependent receptor-like beta-barrel" evidence="15">
    <location>
        <begin position="354"/>
        <end position="754"/>
    </location>
</feature>
<dbReference type="Gene3D" id="2.170.130.10">
    <property type="entry name" value="TonB-dependent receptor, plug domain"/>
    <property type="match status" value="1"/>
</dbReference>
<keyword evidence="18" id="KW-1185">Reference proteome</keyword>
<dbReference type="InterPro" id="IPR000531">
    <property type="entry name" value="Beta-barrel_TonB"/>
</dbReference>
<dbReference type="RefSeq" id="WP_091513554.1">
    <property type="nucleotide sequence ID" value="NZ_FOLE01000007.1"/>
</dbReference>